<dbReference type="SUPFAM" id="SSF117892">
    <property type="entry name" value="Band 7/SPFH domain"/>
    <property type="match status" value="1"/>
</dbReference>
<accession>A0A1Y1HT45</accession>
<dbReference type="CDD" id="cd03407">
    <property type="entry name" value="SPFH_like_u4"/>
    <property type="match status" value="1"/>
</dbReference>
<dbReference type="InterPro" id="IPR001107">
    <property type="entry name" value="Band_7"/>
</dbReference>
<organism evidence="2 3">
    <name type="scientific">Klebsormidium nitens</name>
    <name type="common">Green alga</name>
    <name type="synonym">Ulothrix nitens</name>
    <dbReference type="NCBI Taxonomy" id="105231"/>
    <lineage>
        <taxon>Eukaryota</taxon>
        <taxon>Viridiplantae</taxon>
        <taxon>Streptophyta</taxon>
        <taxon>Klebsormidiophyceae</taxon>
        <taxon>Klebsormidiales</taxon>
        <taxon>Klebsormidiaceae</taxon>
        <taxon>Klebsormidium</taxon>
    </lineage>
</organism>
<evidence type="ECO:0000259" key="1">
    <source>
        <dbReference type="SMART" id="SM00244"/>
    </source>
</evidence>
<name>A0A1Y1HT45_KLENI</name>
<dbReference type="Pfam" id="PF01145">
    <property type="entry name" value="Band_7"/>
    <property type="match status" value="1"/>
</dbReference>
<dbReference type="STRING" id="105231.A0A1Y1HT45"/>
<dbReference type="InterPro" id="IPR036013">
    <property type="entry name" value="Band_7/SPFH_dom_sf"/>
</dbReference>
<sequence length="288" mass="31837">MGNTFCCVCIPQSKLGVIEKWGKYTHIADPGCHVVNWVLGSTVAGYVNLRVQQLDVRCETKTKDNVFVHVVCSVQYHAIEDHAYEAFYKLTDPQAQIKSYVFDVVRASVPKLILDDVFDQKDHIADNVKVELSKVMGTFGYQIERALVIDIDPDPSVKHSMNEINAASRLRVAAQEKGEAEKILAVKRAEGDAESKYLAGKGVARQRQAITDGLRESVQAFAGQIEGTSAKEVMDMVLITQYFDTMKEIGASSKNTTVFMPHNPSMVSDVASQIRTGFLEGASGMKRE</sequence>
<dbReference type="PANTHER" id="PTHR43327">
    <property type="entry name" value="STOMATIN-LIKE PROTEIN 2, MITOCHONDRIAL"/>
    <property type="match status" value="1"/>
</dbReference>
<reference evidence="2 3" key="1">
    <citation type="journal article" date="2014" name="Nat. Commun.">
        <title>Klebsormidium flaccidum genome reveals primary factors for plant terrestrial adaptation.</title>
        <authorList>
            <person name="Hori K."/>
            <person name="Maruyama F."/>
            <person name="Fujisawa T."/>
            <person name="Togashi T."/>
            <person name="Yamamoto N."/>
            <person name="Seo M."/>
            <person name="Sato S."/>
            <person name="Yamada T."/>
            <person name="Mori H."/>
            <person name="Tajima N."/>
            <person name="Moriyama T."/>
            <person name="Ikeuchi M."/>
            <person name="Watanabe M."/>
            <person name="Wada H."/>
            <person name="Kobayashi K."/>
            <person name="Saito M."/>
            <person name="Masuda T."/>
            <person name="Sasaki-Sekimoto Y."/>
            <person name="Mashiguchi K."/>
            <person name="Awai K."/>
            <person name="Shimojima M."/>
            <person name="Masuda S."/>
            <person name="Iwai M."/>
            <person name="Nobusawa T."/>
            <person name="Narise T."/>
            <person name="Kondo S."/>
            <person name="Saito H."/>
            <person name="Sato R."/>
            <person name="Murakawa M."/>
            <person name="Ihara Y."/>
            <person name="Oshima-Yamada Y."/>
            <person name="Ohtaka K."/>
            <person name="Satoh M."/>
            <person name="Sonobe K."/>
            <person name="Ishii M."/>
            <person name="Ohtani R."/>
            <person name="Kanamori-Sato M."/>
            <person name="Honoki R."/>
            <person name="Miyazaki D."/>
            <person name="Mochizuki H."/>
            <person name="Umetsu J."/>
            <person name="Higashi K."/>
            <person name="Shibata D."/>
            <person name="Kamiya Y."/>
            <person name="Sato N."/>
            <person name="Nakamura Y."/>
            <person name="Tabata S."/>
            <person name="Ida S."/>
            <person name="Kurokawa K."/>
            <person name="Ohta H."/>
        </authorList>
    </citation>
    <scope>NUCLEOTIDE SEQUENCE [LARGE SCALE GENOMIC DNA]</scope>
    <source>
        <strain evidence="2 3">NIES-2285</strain>
    </source>
</reference>
<dbReference type="SMART" id="SM00244">
    <property type="entry name" value="PHB"/>
    <property type="match status" value="1"/>
</dbReference>
<dbReference type="InterPro" id="IPR050710">
    <property type="entry name" value="Band7/mec-2_domain"/>
</dbReference>
<dbReference type="OMA" id="CHYGFEI"/>
<gene>
    <name evidence="2" type="ORF">KFL_000360400</name>
</gene>
<keyword evidence="2" id="KW-0067">ATP-binding</keyword>
<proteinExistence type="predicted"/>
<dbReference type="AlphaFoldDB" id="A0A1Y1HT45"/>
<feature type="domain" description="Band 7" evidence="1">
    <location>
        <begin position="5"/>
        <end position="165"/>
    </location>
</feature>
<keyword evidence="2" id="KW-0378">Hydrolase</keyword>
<evidence type="ECO:0000313" key="3">
    <source>
        <dbReference type="Proteomes" id="UP000054558"/>
    </source>
</evidence>
<dbReference type="EMBL" id="DF236985">
    <property type="protein sequence ID" value="GAQ79726.1"/>
    <property type="molecule type" value="Genomic_DNA"/>
</dbReference>
<keyword evidence="2" id="KW-0347">Helicase</keyword>
<dbReference type="GO" id="GO:0004386">
    <property type="term" value="F:helicase activity"/>
    <property type="evidence" value="ECO:0007669"/>
    <property type="project" value="UniProtKB-KW"/>
</dbReference>
<protein>
    <submittedName>
        <fullName evidence="2">Helicase</fullName>
    </submittedName>
</protein>
<keyword evidence="3" id="KW-1185">Reference proteome</keyword>
<dbReference type="Gene3D" id="3.30.479.30">
    <property type="entry name" value="Band 7 domain"/>
    <property type="match status" value="1"/>
</dbReference>
<evidence type="ECO:0000313" key="2">
    <source>
        <dbReference type="EMBL" id="GAQ79726.1"/>
    </source>
</evidence>
<keyword evidence="2" id="KW-0547">Nucleotide-binding</keyword>
<dbReference type="OrthoDB" id="434619at2759"/>
<dbReference type="PANTHER" id="PTHR43327:SF10">
    <property type="entry name" value="STOMATIN-LIKE PROTEIN 2, MITOCHONDRIAL"/>
    <property type="match status" value="1"/>
</dbReference>
<dbReference type="Proteomes" id="UP000054558">
    <property type="component" value="Unassembled WGS sequence"/>
</dbReference>